<gene>
    <name evidence="1" type="ORF">H074_10405</name>
</gene>
<accession>M2XKL5</accession>
<evidence type="ECO:0000313" key="2">
    <source>
        <dbReference type="Proteomes" id="UP000054226"/>
    </source>
</evidence>
<dbReference type="PATRIC" id="fig|1284240.4.peg.2111"/>
<sequence>MWPSSSTRHFLAEVHLRIGTRPLALVAGELEETHEGGLIFQRTDESVLAFTDLVAVERVPWSTTRQVRRADC</sequence>
<reference evidence="1 2" key="1">
    <citation type="journal article" date="2013" name="Genome Announc.">
        <title>Draft Genome Sequence of Amycolatopsis decaplanina Strain DSM 44594T.</title>
        <authorList>
            <person name="Kaur N."/>
            <person name="Kumar S."/>
            <person name="Bala M."/>
            <person name="Raghava G.P."/>
            <person name="Mayilraj S."/>
        </authorList>
    </citation>
    <scope>NUCLEOTIDE SEQUENCE [LARGE SCALE GENOMIC DNA]</scope>
    <source>
        <strain evidence="1 2">DSM 44594</strain>
    </source>
</reference>
<evidence type="ECO:0000313" key="1">
    <source>
        <dbReference type="EMBL" id="EME61576.1"/>
    </source>
</evidence>
<keyword evidence="2" id="KW-1185">Reference proteome</keyword>
<organism evidence="1 2">
    <name type="scientific">Amycolatopsis decaplanina DSM 44594</name>
    <dbReference type="NCBI Taxonomy" id="1284240"/>
    <lineage>
        <taxon>Bacteria</taxon>
        <taxon>Bacillati</taxon>
        <taxon>Actinomycetota</taxon>
        <taxon>Actinomycetes</taxon>
        <taxon>Pseudonocardiales</taxon>
        <taxon>Pseudonocardiaceae</taxon>
        <taxon>Amycolatopsis</taxon>
    </lineage>
</organism>
<name>M2XKL5_9PSEU</name>
<proteinExistence type="predicted"/>
<comment type="caution">
    <text evidence="1">The sequence shown here is derived from an EMBL/GenBank/DDBJ whole genome shotgun (WGS) entry which is preliminary data.</text>
</comment>
<dbReference type="AlphaFoldDB" id="M2XKL5"/>
<protein>
    <submittedName>
        <fullName evidence="1">Uncharacterized protein</fullName>
    </submittedName>
</protein>
<dbReference type="Proteomes" id="UP000054226">
    <property type="component" value="Unassembled WGS sequence"/>
</dbReference>
<dbReference type="EMBL" id="AOHO01000045">
    <property type="protein sequence ID" value="EME61576.1"/>
    <property type="molecule type" value="Genomic_DNA"/>
</dbReference>